<feature type="non-terminal residue" evidence="1">
    <location>
        <position position="1"/>
    </location>
</feature>
<organism evidence="1">
    <name type="scientific">marine metagenome</name>
    <dbReference type="NCBI Taxonomy" id="408172"/>
    <lineage>
        <taxon>unclassified sequences</taxon>
        <taxon>metagenomes</taxon>
        <taxon>ecological metagenomes</taxon>
    </lineage>
</organism>
<name>A0A383B3L0_9ZZZZ</name>
<reference evidence="1" key="1">
    <citation type="submission" date="2018-05" db="EMBL/GenBank/DDBJ databases">
        <authorList>
            <person name="Lanie J.A."/>
            <person name="Ng W.-L."/>
            <person name="Kazmierczak K.M."/>
            <person name="Andrzejewski T.M."/>
            <person name="Davidsen T.M."/>
            <person name="Wayne K.J."/>
            <person name="Tettelin H."/>
            <person name="Glass J.I."/>
            <person name="Rusch D."/>
            <person name="Podicherti R."/>
            <person name="Tsui H.-C.T."/>
            <person name="Winkler M.E."/>
        </authorList>
    </citation>
    <scope>NUCLEOTIDE SEQUENCE</scope>
</reference>
<feature type="non-terminal residue" evidence="1">
    <location>
        <position position="248"/>
    </location>
</feature>
<gene>
    <name evidence="1" type="ORF">METZ01_LOCUS467234</name>
</gene>
<dbReference type="EMBL" id="UINC01197081">
    <property type="protein sequence ID" value="SVE14380.1"/>
    <property type="molecule type" value="Genomic_DNA"/>
</dbReference>
<sequence>KKAYNENGLISEAWKQARRWVIPQLGLDTDFFTRTSGLHLSDMYGFNHVRTENTDKLAGAYSVNETWVISSGNVFEDFTVDTSTSAETGQTTVGINGTITGLDTTSSTNFEITESKWDAASAKFDSINPVVIFDRATSYSGVTALNYNALSTSIGRNPNAGTINYNYSYDDSNAPCISSEIPGGWVAKSESMTISDTHAKDMFATLPVLGRNAGPILQDLNTVSETTRSLSINLTVPASGICPKTTIK</sequence>
<dbReference type="AlphaFoldDB" id="A0A383B3L0"/>
<accession>A0A383B3L0</accession>
<evidence type="ECO:0000313" key="1">
    <source>
        <dbReference type="EMBL" id="SVE14380.1"/>
    </source>
</evidence>
<proteinExistence type="predicted"/>
<protein>
    <submittedName>
        <fullName evidence="1">Uncharacterized protein</fullName>
    </submittedName>
</protein>